<dbReference type="PANTHER" id="PTHR43415:SF3">
    <property type="entry name" value="GNAT-FAMILY ACETYLTRANSFERASE"/>
    <property type="match status" value="1"/>
</dbReference>
<dbReference type="CDD" id="cd04301">
    <property type="entry name" value="NAT_SF"/>
    <property type="match status" value="1"/>
</dbReference>
<dbReference type="Pfam" id="PF00583">
    <property type="entry name" value="Acetyltransf_1"/>
    <property type="match status" value="1"/>
</dbReference>
<dbReference type="InterPro" id="IPR000182">
    <property type="entry name" value="GNAT_dom"/>
</dbReference>
<dbReference type="OrthoDB" id="9799092at2"/>
<name>A0A5D4T1W0_9BACI</name>
<dbReference type="SUPFAM" id="SSF55729">
    <property type="entry name" value="Acyl-CoA N-acyltransferases (Nat)"/>
    <property type="match status" value="1"/>
</dbReference>
<evidence type="ECO:0000259" key="1">
    <source>
        <dbReference type="PROSITE" id="PS51186"/>
    </source>
</evidence>
<dbReference type="EMBL" id="VTEV01000004">
    <property type="protein sequence ID" value="TYS68442.1"/>
    <property type="molecule type" value="Genomic_DNA"/>
</dbReference>
<keyword evidence="2" id="KW-0808">Transferase</keyword>
<sequence>MKMRVLKKNDAEQFRQLRLESLLKEPDSFSSSYEEEHNRSLDDIENRIPENQESFIYGLFDQEILVGMIGFKREDKIKFKHKGFIWGVYIAENYRGQGYSKQMLRDTLNKANDIPGLKQIQLTVAATNNSAKKLYESYGFNTFGYEKGALYVDGFYIDEEHMALHISK</sequence>
<gene>
    <name evidence="2" type="ORF">FZC76_11990</name>
</gene>
<organism evidence="2 3">
    <name type="scientific">Sutcliffiella horikoshii</name>
    <dbReference type="NCBI Taxonomy" id="79883"/>
    <lineage>
        <taxon>Bacteria</taxon>
        <taxon>Bacillati</taxon>
        <taxon>Bacillota</taxon>
        <taxon>Bacilli</taxon>
        <taxon>Bacillales</taxon>
        <taxon>Bacillaceae</taxon>
        <taxon>Sutcliffiella</taxon>
    </lineage>
</organism>
<dbReference type="Gene3D" id="3.40.630.30">
    <property type="match status" value="1"/>
</dbReference>
<dbReference type="InterPro" id="IPR016181">
    <property type="entry name" value="Acyl_CoA_acyltransferase"/>
</dbReference>
<dbReference type="GO" id="GO:0016747">
    <property type="term" value="F:acyltransferase activity, transferring groups other than amino-acyl groups"/>
    <property type="evidence" value="ECO:0007669"/>
    <property type="project" value="InterPro"/>
</dbReference>
<dbReference type="PROSITE" id="PS51186">
    <property type="entry name" value="GNAT"/>
    <property type="match status" value="1"/>
</dbReference>
<feature type="domain" description="N-acetyltransferase" evidence="1">
    <location>
        <begin position="1"/>
        <end position="167"/>
    </location>
</feature>
<comment type="caution">
    <text evidence="2">The sequence shown here is derived from an EMBL/GenBank/DDBJ whole genome shotgun (WGS) entry which is preliminary data.</text>
</comment>
<dbReference type="Proteomes" id="UP000322524">
    <property type="component" value="Unassembled WGS sequence"/>
</dbReference>
<accession>A0A5D4T1W0</accession>
<protein>
    <submittedName>
        <fullName evidence="2">GNAT family N-acetyltransferase</fullName>
    </submittedName>
</protein>
<proteinExistence type="predicted"/>
<dbReference type="PANTHER" id="PTHR43415">
    <property type="entry name" value="SPERMIDINE N(1)-ACETYLTRANSFERASE"/>
    <property type="match status" value="1"/>
</dbReference>
<evidence type="ECO:0000313" key="3">
    <source>
        <dbReference type="Proteomes" id="UP000322524"/>
    </source>
</evidence>
<evidence type="ECO:0000313" key="2">
    <source>
        <dbReference type="EMBL" id="TYS68442.1"/>
    </source>
</evidence>
<reference evidence="2 3" key="1">
    <citation type="submission" date="2019-08" db="EMBL/GenBank/DDBJ databases">
        <title>Bacillus genomes from the desert of Cuatro Cienegas, Coahuila.</title>
        <authorList>
            <person name="Olmedo-Alvarez G."/>
        </authorList>
    </citation>
    <scope>NUCLEOTIDE SEQUENCE [LARGE SCALE GENOMIC DNA]</scope>
    <source>
        <strain evidence="2 3">CH28_1T</strain>
    </source>
</reference>
<dbReference type="AlphaFoldDB" id="A0A5D4T1W0"/>